<sequence length="255" mass="28151">MSETEELSEKLYNAYLQNSPLNWQDYEEEVSTKKVAYDVQHAFNDKKGDAVKGYKISLTSKETQDLFDSDSPLYGEIVAPSVLKNEAEVKLEDLNEPLIELELEFIAAEDLSPEDDEETLLKKTTIAPGIEIPDSRFKDWFPKLPLNLVISDSAVCGRVVVGPTAPKLTLEKLAAVKTSVTFNGKKLMEGLSSEVLGNPLHALKWLVKKLGEEGTTVKKGTTVSTGTFCLPKRLQKGDYVATFDQGVGSVTVHVR</sequence>
<accession>A0A4Z0GM73</accession>
<gene>
    <name evidence="1" type="ORF">E4665_09195</name>
</gene>
<dbReference type="InterPro" id="IPR036663">
    <property type="entry name" value="Fumarylacetoacetase_C_sf"/>
</dbReference>
<dbReference type="RefSeq" id="WP_135348499.1">
    <property type="nucleotide sequence ID" value="NZ_SRJD01000009.1"/>
</dbReference>
<evidence type="ECO:0000313" key="1">
    <source>
        <dbReference type="EMBL" id="TGA98118.1"/>
    </source>
</evidence>
<dbReference type="InterPro" id="IPR050772">
    <property type="entry name" value="Hydratase-Decarb/MhpD_sf"/>
</dbReference>
<proteinExistence type="predicted"/>
<dbReference type="AlphaFoldDB" id="A0A4Z0GM73"/>
<dbReference type="Gene3D" id="3.90.850.10">
    <property type="entry name" value="Fumarylacetoacetase-like, C-terminal domain"/>
    <property type="match status" value="1"/>
</dbReference>
<dbReference type="PANTHER" id="PTHR30143">
    <property type="entry name" value="ACID HYDRATASE"/>
    <property type="match status" value="1"/>
</dbReference>
<dbReference type="PANTHER" id="PTHR30143:SF0">
    <property type="entry name" value="2-KETO-4-PENTENOATE HYDRATASE"/>
    <property type="match status" value="1"/>
</dbReference>
<dbReference type="GO" id="GO:0008684">
    <property type="term" value="F:2-oxopent-4-enoate hydratase activity"/>
    <property type="evidence" value="ECO:0007669"/>
    <property type="project" value="TreeGrafter"/>
</dbReference>
<keyword evidence="2" id="KW-1185">Reference proteome</keyword>
<dbReference type="OrthoDB" id="9792137at2"/>
<organism evidence="1 2">
    <name type="scientific">Sporolactobacillus shoreae</name>
    <dbReference type="NCBI Taxonomy" id="1465501"/>
    <lineage>
        <taxon>Bacteria</taxon>
        <taxon>Bacillati</taxon>
        <taxon>Bacillota</taxon>
        <taxon>Bacilli</taxon>
        <taxon>Bacillales</taxon>
        <taxon>Sporolactobacillaceae</taxon>
        <taxon>Sporolactobacillus</taxon>
    </lineage>
</organism>
<comment type="caution">
    <text evidence="1">The sequence shown here is derived from an EMBL/GenBank/DDBJ whole genome shotgun (WGS) entry which is preliminary data.</text>
</comment>
<dbReference type="SUPFAM" id="SSF56529">
    <property type="entry name" value="FAH"/>
    <property type="match status" value="1"/>
</dbReference>
<name>A0A4Z0GM73_9BACL</name>
<reference evidence="1 2" key="1">
    <citation type="journal article" date="2015" name="Int. J. Syst. Evol. Microbiol.">
        <title>Sporolactobacillus shoreae sp. nov. and Sporolactobacillus spathodeae sp. nov., two spore-forming lactic acid bacteria isolated from tree barks in Thailand.</title>
        <authorList>
            <person name="Thamacharoensuk T."/>
            <person name="Kitahara M."/>
            <person name="Ohkuma M."/>
            <person name="Thongchul N."/>
            <person name="Tanasupawat S."/>
        </authorList>
    </citation>
    <scope>NUCLEOTIDE SEQUENCE [LARGE SCALE GENOMIC DNA]</scope>
    <source>
        <strain evidence="1 2">BK92</strain>
    </source>
</reference>
<dbReference type="EMBL" id="SRJD01000009">
    <property type="protein sequence ID" value="TGA98118.1"/>
    <property type="molecule type" value="Genomic_DNA"/>
</dbReference>
<protein>
    <submittedName>
        <fullName evidence="1">2-keto-4-pentenoate hydratase</fullName>
    </submittedName>
</protein>
<evidence type="ECO:0000313" key="2">
    <source>
        <dbReference type="Proteomes" id="UP000298347"/>
    </source>
</evidence>
<dbReference type="Proteomes" id="UP000298347">
    <property type="component" value="Unassembled WGS sequence"/>
</dbReference>
<dbReference type="GO" id="GO:0005737">
    <property type="term" value="C:cytoplasm"/>
    <property type="evidence" value="ECO:0007669"/>
    <property type="project" value="TreeGrafter"/>
</dbReference>